<dbReference type="RefSeq" id="XP_017996736.1">
    <property type="nucleotide sequence ID" value="XM_018140675.1"/>
</dbReference>
<dbReference type="Gene3D" id="4.10.60.10">
    <property type="entry name" value="Zinc finger, CCHC-type"/>
    <property type="match status" value="1"/>
</dbReference>
<evidence type="ECO:0000256" key="2">
    <source>
        <dbReference type="SAM" id="MobiDB-lite"/>
    </source>
</evidence>
<dbReference type="GO" id="GO:0003676">
    <property type="term" value="F:nucleic acid binding"/>
    <property type="evidence" value="ECO:0007669"/>
    <property type="project" value="InterPro"/>
</dbReference>
<keyword evidence="5" id="KW-1185">Reference proteome</keyword>
<dbReference type="EMBL" id="LFJN01000028">
    <property type="protein sequence ID" value="KPI36773.1"/>
    <property type="molecule type" value="Genomic_DNA"/>
</dbReference>
<comment type="caution">
    <text evidence="4">The sequence shown here is derived from an EMBL/GenBank/DDBJ whole genome shotgun (WGS) entry which is preliminary data.</text>
</comment>
<dbReference type="PROSITE" id="PS50158">
    <property type="entry name" value="ZF_CCHC"/>
    <property type="match status" value="1"/>
</dbReference>
<dbReference type="VEuPathDB" id="FungiDB:AB675_11799"/>
<feature type="compositionally biased region" description="Basic residues" evidence="2">
    <location>
        <begin position="1"/>
        <end position="12"/>
    </location>
</feature>
<dbReference type="GeneID" id="28732556"/>
<keyword evidence="1" id="KW-0863">Zinc-finger</keyword>
<protein>
    <recommendedName>
        <fullName evidence="3">CCHC-type domain-containing protein</fullName>
    </recommendedName>
</protein>
<dbReference type="InterPro" id="IPR036875">
    <property type="entry name" value="Znf_CCHC_sf"/>
</dbReference>
<feature type="domain" description="CCHC-type" evidence="3">
    <location>
        <begin position="65"/>
        <end position="80"/>
    </location>
</feature>
<keyword evidence="1" id="KW-0862">Zinc</keyword>
<evidence type="ECO:0000259" key="3">
    <source>
        <dbReference type="PROSITE" id="PS50158"/>
    </source>
</evidence>
<evidence type="ECO:0000256" key="1">
    <source>
        <dbReference type="PROSITE-ProRule" id="PRU00047"/>
    </source>
</evidence>
<dbReference type="STRING" id="1664694.A0A0N1NXC0"/>
<dbReference type="SMART" id="SM00343">
    <property type="entry name" value="ZnF_C2HC"/>
    <property type="match status" value="2"/>
</dbReference>
<proteinExistence type="predicted"/>
<gene>
    <name evidence="4" type="ORF">AB675_11799</name>
</gene>
<dbReference type="Proteomes" id="UP000038010">
    <property type="component" value="Unassembled WGS sequence"/>
</dbReference>
<dbReference type="SUPFAM" id="SSF57756">
    <property type="entry name" value="Retrovirus zinc finger-like domains"/>
    <property type="match status" value="1"/>
</dbReference>
<reference evidence="4 5" key="1">
    <citation type="submission" date="2015-06" db="EMBL/GenBank/DDBJ databases">
        <title>Draft genome of the ant-associated black yeast Phialophora attae CBS 131958.</title>
        <authorList>
            <person name="Moreno L.F."/>
            <person name="Stielow B.J."/>
            <person name="de Hoog S."/>
            <person name="Vicente V.A."/>
            <person name="Weiss V.A."/>
            <person name="de Vries M."/>
            <person name="Cruz L.M."/>
            <person name="Souza E.M."/>
        </authorList>
    </citation>
    <scope>NUCLEOTIDE SEQUENCE [LARGE SCALE GENOMIC DNA]</scope>
    <source>
        <strain evidence="4 5">CBS 131958</strain>
    </source>
</reference>
<keyword evidence="1" id="KW-0479">Metal-binding</keyword>
<sequence>MGKRNKKNKAKATHPDPLRSAASQTPLQASAVSREAKVIKCANCDSEDHGWRDCTAPKNWSRVTCRNCGEKGHTVKHCKRPIKEPDSDGGFINAIINAADSGAEDPGSDWDKSSASGGLQPQLGTLSQDLLSRVPAQIQAQLQDKINKSGLIPLLDQELDKYFSKTLSAKAKGEAVLDIFDIADALSTKGRLDILLTAKVAFSMNIIIPGHHHRGACTYLEIKTHLEYGDRVAEARTAAPKGDPFDWAMIIFNKPEWYHTHKNRVEEVKKYYGYIQTWAKIFIQKGYSAEAAAEWAKEHPDPNLDDEELNGCAAASAASAGNLEPAPEGKPAKSTRLAIDDRLLFRILPNPCDTYHQHTYHRLRRPRTKEEKRGECPICQARFSGLATSGALVARGRRPYSLIWNVNTPLDEDFTQTRDYRMDSICYAMELRLKLRLLGCLGDMPGPGPVLPAELKKDTHIARIQSRDEPKLAILKSLRRNTQRFLVTVEWWLAYTAGDTPKVNAKVLRSIPSTSKKGSRQYVPRRDAFADFEEACRYYDRSHEALPVRINAKSLPYLPPTRSLRQRLLEEEAEEDSVARITSDVEDAVIEDCALSRPSDDLGDFLGVGDPSRIGSLELGLLRKLSEIHCSDTKPASEASVDDASARRAALEAALGDPDAFMCAAKRLD</sequence>
<name>A0A0N1NXC0_9EURO</name>
<organism evidence="4 5">
    <name type="scientific">Cyphellophora attinorum</name>
    <dbReference type="NCBI Taxonomy" id="1664694"/>
    <lineage>
        <taxon>Eukaryota</taxon>
        <taxon>Fungi</taxon>
        <taxon>Dikarya</taxon>
        <taxon>Ascomycota</taxon>
        <taxon>Pezizomycotina</taxon>
        <taxon>Eurotiomycetes</taxon>
        <taxon>Chaetothyriomycetidae</taxon>
        <taxon>Chaetothyriales</taxon>
        <taxon>Cyphellophoraceae</taxon>
        <taxon>Cyphellophora</taxon>
    </lineage>
</organism>
<feature type="compositionally biased region" description="Polar residues" evidence="2">
    <location>
        <begin position="21"/>
        <end position="30"/>
    </location>
</feature>
<dbReference type="InterPro" id="IPR001878">
    <property type="entry name" value="Znf_CCHC"/>
</dbReference>
<dbReference type="AlphaFoldDB" id="A0A0N1NXC0"/>
<feature type="region of interest" description="Disordered" evidence="2">
    <location>
        <begin position="1"/>
        <end position="30"/>
    </location>
</feature>
<accession>A0A0N1NXC0</accession>
<dbReference type="OrthoDB" id="8026949at2759"/>
<dbReference type="GO" id="GO:0008270">
    <property type="term" value="F:zinc ion binding"/>
    <property type="evidence" value="ECO:0007669"/>
    <property type="project" value="UniProtKB-KW"/>
</dbReference>
<evidence type="ECO:0000313" key="4">
    <source>
        <dbReference type="EMBL" id="KPI36773.1"/>
    </source>
</evidence>
<evidence type="ECO:0000313" key="5">
    <source>
        <dbReference type="Proteomes" id="UP000038010"/>
    </source>
</evidence>